<dbReference type="PANTHER" id="PTHR45023">
    <property type="match status" value="1"/>
</dbReference>
<evidence type="ECO:0000259" key="2">
    <source>
        <dbReference type="Pfam" id="PF14303"/>
    </source>
</evidence>
<evidence type="ECO:0000313" key="4">
    <source>
        <dbReference type="Proteomes" id="UP001443914"/>
    </source>
</evidence>
<feature type="compositionally biased region" description="Basic and acidic residues" evidence="1">
    <location>
        <begin position="206"/>
        <end position="221"/>
    </location>
</feature>
<keyword evidence="4" id="KW-1185">Reference proteome</keyword>
<name>A0AAW1IJT0_SAPOF</name>
<dbReference type="InterPro" id="IPR029466">
    <property type="entry name" value="NAM-associated_C"/>
</dbReference>
<dbReference type="EMBL" id="JBDFQZ010000009">
    <property type="protein sequence ID" value="KAK9689685.1"/>
    <property type="molecule type" value="Genomic_DNA"/>
</dbReference>
<reference evidence="3" key="1">
    <citation type="submission" date="2024-03" db="EMBL/GenBank/DDBJ databases">
        <title>WGS assembly of Saponaria officinalis var. Norfolk2.</title>
        <authorList>
            <person name="Jenkins J."/>
            <person name="Shu S."/>
            <person name="Grimwood J."/>
            <person name="Barry K."/>
            <person name="Goodstein D."/>
            <person name="Schmutz J."/>
            <person name="Leebens-Mack J."/>
            <person name="Osbourn A."/>
        </authorList>
    </citation>
    <scope>NUCLEOTIDE SEQUENCE [LARGE SCALE GENOMIC DNA]</scope>
    <source>
        <strain evidence="3">JIC</strain>
    </source>
</reference>
<evidence type="ECO:0000313" key="3">
    <source>
        <dbReference type="EMBL" id="KAK9689685.1"/>
    </source>
</evidence>
<comment type="caution">
    <text evidence="3">The sequence shown here is derived from an EMBL/GenBank/DDBJ whole genome shotgun (WGS) entry which is preliminary data.</text>
</comment>
<dbReference type="Pfam" id="PF14303">
    <property type="entry name" value="NAM-associated"/>
    <property type="match status" value="1"/>
</dbReference>
<dbReference type="AlphaFoldDB" id="A0AAW1IJT0"/>
<proteinExistence type="predicted"/>
<dbReference type="PANTHER" id="PTHR45023:SF4">
    <property type="entry name" value="GLYCINE-RICH PROTEIN-RELATED"/>
    <property type="match status" value="1"/>
</dbReference>
<protein>
    <recommendedName>
        <fullName evidence="2">No apical meristem-associated C-terminal domain-containing protein</fullName>
    </recommendedName>
</protein>
<sequence>MDDTPITPISVGSNSDTIHENLNFQGLENIDISDAIAPTANQRTATRRRAVPWTIKNECLLAVSYLNITKDKIVGNSQSGSEYWKRITTFYNENKKDDQVERGANQCKQHWFPINQAVGKFKGCYAKYDDRSGFNESMKLTEAQSLYEEMYGKTFNFMHVYDLVSKSVKWTDENRKNKEVSGHSSKRNKTSVSGEYTSSGGDVSVTEERSEIRPTGRDAAKKAQARKGKGQMSENDYSGTMSMAKNIEETRAMSASRLADIKEQEIEERLICADVSRMTPLQRKLHQKKLEEIAAKRGINIDDFSE</sequence>
<feature type="compositionally biased region" description="Polar residues" evidence="1">
    <location>
        <begin position="190"/>
        <end position="201"/>
    </location>
</feature>
<feature type="region of interest" description="Disordered" evidence="1">
    <location>
        <begin position="174"/>
        <end position="239"/>
    </location>
</feature>
<feature type="domain" description="No apical meristem-associated C-terminal" evidence="2">
    <location>
        <begin position="153"/>
        <end position="286"/>
    </location>
</feature>
<gene>
    <name evidence="3" type="ORF">RND81_09G075100</name>
</gene>
<evidence type="ECO:0000256" key="1">
    <source>
        <dbReference type="SAM" id="MobiDB-lite"/>
    </source>
</evidence>
<dbReference type="Proteomes" id="UP001443914">
    <property type="component" value="Unassembled WGS sequence"/>
</dbReference>
<organism evidence="3 4">
    <name type="scientific">Saponaria officinalis</name>
    <name type="common">Common soapwort</name>
    <name type="synonym">Lychnis saponaria</name>
    <dbReference type="NCBI Taxonomy" id="3572"/>
    <lineage>
        <taxon>Eukaryota</taxon>
        <taxon>Viridiplantae</taxon>
        <taxon>Streptophyta</taxon>
        <taxon>Embryophyta</taxon>
        <taxon>Tracheophyta</taxon>
        <taxon>Spermatophyta</taxon>
        <taxon>Magnoliopsida</taxon>
        <taxon>eudicotyledons</taxon>
        <taxon>Gunneridae</taxon>
        <taxon>Pentapetalae</taxon>
        <taxon>Caryophyllales</taxon>
        <taxon>Caryophyllaceae</taxon>
        <taxon>Caryophylleae</taxon>
        <taxon>Saponaria</taxon>
    </lineage>
</organism>
<accession>A0AAW1IJT0</accession>